<keyword evidence="3" id="KW-1185">Reference proteome</keyword>
<dbReference type="PANTHER" id="PTHR19446">
    <property type="entry name" value="REVERSE TRANSCRIPTASES"/>
    <property type="match status" value="1"/>
</dbReference>
<accession>A0A564XU79</accession>
<gene>
    <name evidence="2" type="ORF">WMSIL1_LOCUS20</name>
</gene>
<dbReference type="CDD" id="cd01650">
    <property type="entry name" value="RT_nLTR_like"/>
    <property type="match status" value="1"/>
</dbReference>
<dbReference type="PROSITE" id="PS50878">
    <property type="entry name" value="RT_POL"/>
    <property type="match status" value="1"/>
</dbReference>
<dbReference type="InterPro" id="IPR000477">
    <property type="entry name" value="RT_dom"/>
</dbReference>
<organism evidence="2 3">
    <name type="scientific">Hymenolepis diminuta</name>
    <name type="common">Rat tapeworm</name>
    <dbReference type="NCBI Taxonomy" id="6216"/>
    <lineage>
        <taxon>Eukaryota</taxon>
        <taxon>Metazoa</taxon>
        <taxon>Spiralia</taxon>
        <taxon>Lophotrochozoa</taxon>
        <taxon>Platyhelminthes</taxon>
        <taxon>Cestoda</taxon>
        <taxon>Eucestoda</taxon>
        <taxon>Cyclophyllidea</taxon>
        <taxon>Hymenolepididae</taxon>
        <taxon>Hymenolepis</taxon>
    </lineage>
</organism>
<dbReference type="SUPFAM" id="SSF56672">
    <property type="entry name" value="DNA/RNA polymerases"/>
    <property type="match status" value="1"/>
</dbReference>
<name>A0A564XU79_HYMDI</name>
<dbReference type="Proteomes" id="UP000321570">
    <property type="component" value="Unassembled WGS sequence"/>
</dbReference>
<reference evidence="2 3" key="1">
    <citation type="submission" date="2019-07" db="EMBL/GenBank/DDBJ databases">
        <authorList>
            <person name="Jastrzebski P J."/>
            <person name="Paukszto L."/>
            <person name="Jastrzebski P J."/>
        </authorList>
    </citation>
    <scope>NUCLEOTIDE SEQUENCE [LARGE SCALE GENOMIC DNA]</scope>
    <source>
        <strain evidence="2 3">WMS-il1</strain>
    </source>
</reference>
<proteinExistence type="predicted"/>
<sequence length="277" mass="31029">MLDMFNSYWNGRSEIPREWVDAEVVSIYKGKGSTGEANNYRGTSLSDAIGKLYAGLVCGRLTAHMLNLLSPTQYGFREGYSAEQAILAIRHCIQIAIDKNKPIVLIFVDLKKAFDSLPTHVIIKQLSDLRCSWKIVRSTSALLDSPVGRLRGSTESFIMERGVRQGSKEGPLLFNITFQLVLEEVCNLTTQMDSITLVATNGDEWKLGYIEYADDLCLIANTIAEAEGLLQRLDTVLAKFHTEVTTDKTQWMCLGEEPERNLLHFGSKSIERVHSYG</sequence>
<dbReference type="EMBL" id="CABIJS010000001">
    <property type="protein sequence ID" value="VUZ38557.1"/>
    <property type="molecule type" value="Genomic_DNA"/>
</dbReference>
<dbReference type="AlphaFoldDB" id="A0A564XU79"/>
<evidence type="ECO:0000313" key="3">
    <source>
        <dbReference type="Proteomes" id="UP000321570"/>
    </source>
</evidence>
<dbReference type="Pfam" id="PF00078">
    <property type="entry name" value="RVT_1"/>
    <property type="match status" value="1"/>
</dbReference>
<evidence type="ECO:0000259" key="1">
    <source>
        <dbReference type="PROSITE" id="PS50878"/>
    </source>
</evidence>
<protein>
    <recommendedName>
        <fullName evidence="1">Reverse transcriptase domain-containing protein</fullName>
    </recommendedName>
</protein>
<dbReference type="InterPro" id="IPR043502">
    <property type="entry name" value="DNA/RNA_pol_sf"/>
</dbReference>
<feature type="domain" description="Reverse transcriptase" evidence="1">
    <location>
        <begin position="1"/>
        <end position="270"/>
    </location>
</feature>
<evidence type="ECO:0000313" key="2">
    <source>
        <dbReference type="EMBL" id="VUZ38557.1"/>
    </source>
</evidence>